<keyword evidence="1" id="KW-0472">Membrane</keyword>
<evidence type="ECO:0000313" key="2">
    <source>
        <dbReference type="EMBL" id="MBD2775868.1"/>
    </source>
</evidence>
<evidence type="ECO:0000256" key="1">
    <source>
        <dbReference type="SAM" id="Phobius"/>
    </source>
</evidence>
<name>A0A8J6XJT8_9CYAN</name>
<evidence type="ECO:0000313" key="3">
    <source>
        <dbReference type="Proteomes" id="UP000629098"/>
    </source>
</evidence>
<proteinExistence type="predicted"/>
<protein>
    <submittedName>
        <fullName evidence="2">Uncharacterized protein</fullName>
    </submittedName>
</protein>
<accession>A0A8J6XJT8</accession>
<gene>
    <name evidence="2" type="ORF">ICL16_28375</name>
</gene>
<feature type="transmembrane region" description="Helical" evidence="1">
    <location>
        <begin position="422"/>
        <end position="441"/>
    </location>
</feature>
<comment type="caution">
    <text evidence="2">The sequence shown here is derived from an EMBL/GenBank/DDBJ whole genome shotgun (WGS) entry which is preliminary data.</text>
</comment>
<dbReference type="EMBL" id="JACXAE010000086">
    <property type="protein sequence ID" value="MBD2775868.1"/>
    <property type="molecule type" value="Genomic_DNA"/>
</dbReference>
<reference evidence="2" key="1">
    <citation type="submission" date="2020-09" db="EMBL/GenBank/DDBJ databases">
        <title>Iningainema tapete sp. nov. (Scytonemataceae, Cyanobacteria) from greenhouses in central Florida (USA) produces two types of nodularin with biosynthetic potential for microcystin-LR and anabaenopeptins.</title>
        <authorList>
            <person name="Berthold D.E."/>
            <person name="Lefler F.W."/>
            <person name="Huang I.-S."/>
            <person name="Abdulla H."/>
            <person name="Zimba P.V."/>
            <person name="Laughinghouse H.D. IV."/>
        </authorList>
    </citation>
    <scope>NUCLEOTIDE SEQUENCE</scope>
    <source>
        <strain evidence="2">BLCCT55</strain>
    </source>
</reference>
<dbReference type="AlphaFoldDB" id="A0A8J6XJT8"/>
<sequence>MTSKTCLIYPTIDLFLYDLKEGLGQDEQVDINREEFWAKIYGSPLDEQRLVGFKQAEKDGYDYVELLGSKKVEKFEDSLDGYYYPVQLGDTFALQVDGTANYIPDYKSLPQSVSCLQQVQQEILSHINQQKGKLGESWLIWGQLATEDQDAEETAQECYAQLQLPSKHDWKADIRGTFLGGTVFELWRLPSTGQQISDGYHILICLFPYNLKLDAIQKVNQKLYPQLLRLFRYRHKILWAYAQSRSIKDNLKQGAKLVQNTVIALNEQANNPAIDINQLRKTLAKTPEILLKYTNNVSYIDDQKRTIKINISNYNKRWQKLKELDSGSDWTFFQEFSDFVEEKFLTQIETEQANLSPKLTLMENTIKTIQGIIDIEQSKNDRALNTTVAIASVGLATSQIASAVILAQPNNYQQHLRFRAEVFGWSVVIGTFFVLATLIILRRR</sequence>
<keyword evidence="1" id="KW-1133">Transmembrane helix</keyword>
<organism evidence="2 3">
    <name type="scientific">Iningainema tapete BLCC-T55</name>
    <dbReference type="NCBI Taxonomy" id="2748662"/>
    <lineage>
        <taxon>Bacteria</taxon>
        <taxon>Bacillati</taxon>
        <taxon>Cyanobacteriota</taxon>
        <taxon>Cyanophyceae</taxon>
        <taxon>Nostocales</taxon>
        <taxon>Scytonemataceae</taxon>
        <taxon>Iningainema tapete</taxon>
    </lineage>
</organism>
<dbReference type="Proteomes" id="UP000629098">
    <property type="component" value="Unassembled WGS sequence"/>
</dbReference>
<keyword evidence="3" id="KW-1185">Reference proteome</keyword>
<keyword evidence="1" id="KW-0812">Transmembrane</keyword>